<gene>
    <name evidence="1" type="ORF">QBC37DRAFT_447654</name>
</gene>
<name>A0AAN7B784_9PEZI</name>
<proteinExistence type="predicted"/>
<dbReference type="EMBL" id="MU858168">
    <property type="protein sequence ID" value="KAK4210685.1"/>
    <property type="molecule type" value="Genomic_DNA"/>
</dbReference>
<protein>
    <submittedName>
        <fullName evidence="1">Uncharacterized protein</fullName>
    </submittedName>
</protein>
<evidence type="ECO:0000313" key="1">
    <source>
        <dbReference type="EMBL" id="KAK4210685.1"/>
    </source>
</evidence>
<dbReference type="AlphaFoldDB" id="A0AAN7B784"/>
<accession>A0AAN7B784</accession>
<comment type="caution">
    <text evidence="1">The sequence shown here is derived from an EMBL/GenBank/DDBJ whole genome shotgun (WGS) entry which is preliminary data.</text>
</comment>
<sequence>MTTEAQVTKKFDSLKLDSESDREVEGTHKYGIEWLKDASWRENIPSLPEYKIINKMQVVAEDDSAASVDETVSAIVELTKQSLQTWAEKTKVPSGSVIDSMKKAPTRHVAATWTSVLELAMTATNPEFLEKLLEFSTKLMKTDVKPPTALHKAYLASKNERLWTSRQADLGYYLWTELVDHTDTQVYTEPDFLSAAQQSRLTNLVTLAAKYVRETTTDGPWATGMISWAISQHIAPVIEPAENDAFEPELPESLVQAACIWLSECAMPFWEKAVHIDDDLALRGYDPHDVEELDTLRVVNVCKWNYALEKFIGAQNSKHGGNKFMQGMKKLSKENFELLCNANLDLWLAMESGVYTDEDIDWRKIRDERLREHEEALRDDYDPHGYMG</sequence>
<dbReference type="InterPro" id="IPR022085">
    <property type="entry name" value="OpdG"/>
</dbReference>
<reference evidence="1" key="2">
    <citation type="submission" date="2023-05" db="EMBL/GenBank/DDBJ databases">
        <authorList>
            <consortium name="Lawrence Berkeley National Laboratory"/>
            <person name="Steindorff A."/>
            <person name="Hensen N."/>
            <person name="Bonometti L."/>
            <person name="Westerberg I."/>
            <person name="Brannstrom I.O."/>
            <person name="Guillou S."/>
            <person name="Cros-Aarteil S."/>
            <person name="Calhoun S."/>
            <person name="Haridas S."/>
            <person name="Kuo A."/>
            <person name="Mondo S."/>
            <person name="Pangilinan J."/>
            <person name="Riley R."/>
            <person name="Labutti K."/>
            <person name="Andreopoulos B."/>
            <person name="Lipzen A."/>
            <person name="Chen C."/>
            <person name="Yanf M."/>
            <person name="Daum C."/>
            <person name="Ng V."/>
            <person name="Clum A."/>
            <person name="Ohm R."/>
            <person name="Martin F."/>
            <person name="Silar P."/>
            <person name="Natvig D."/>
            <person name="Lalanne C."/>
            <person name="Gautier V."/>
            <person name="Ament-Velasquez S.L."/>
            <person name="Kruys A."/>
            <person name="Hutchinson M.I."/>
            <person name="Powell A.J."/>
            <person name="Barry K."/>
            <person name="Miller A.N."/>
            <person name="Grigoriev I.V."/>
            <person name="Debuchy R."/>
            <person name="Gladieux P."/>
            <person name="Thoren M.H."/>
            <person name="Johannesson H."/>
        </authorList>
    </citation>
    <scope>NUCLEOTIDE SEQUENCE</scope>
    <source>
        <strain evidence="1">PSN293</strain>
    </source>
</reference>
<dbReference type="Pfam" id="PF12311">
    <property type="entry name" value="DUF3632"/>
    <property type="match status" value="1"/>
</dbReference>
<reference evidence="1" key="1">
    <citation type="journal article" date="2023" name="Mol. Phylogenet. Evol.">
        <title>Genome-scale phylogeny and comparative genomics of the fungal order Sordariales.</title>
        <authorList>
            <person name="Hensen N."/>
            <person name="Bonometti L."/>
            <person name="Westerberg I."/>
            <person name="Brannstrom I.O."/>
            <person name="Guillou S."/>
            <person name="Cros-Aarteil S."/>
            <person name="Calhoun S."/>
            <person name="Haridas S."/>
            <person name="Kuo A."/>
            <person name="Mondo S."/>
            <person name="Pangilinan J."/>
            <person name="Riley R."/>
            <person name="LaButti K."/>
            <person name="Andreopoulos B."/>
            <person name="Lipzen A."/>
            <person name="Chen C."/>
            <person name="Yan M."/>
            <person name="Daum C."/>
            <person name="Ng V."/>
            <person name="Clum A."/>
            <person name="Steindorff A."/>
            <person name="Ohm R.A."/>
            <person name="Martin F."/>
            <person name="Silar P."/>
            <person name="Natvig D.O."/>
            <person name="Lalanne C."/>
            <person name="Gautier V."/>
            <person name="Ament-Velasquez S.L."/>
            <person name="Kruys A."/>
            <person name="Hutchinson M.I."/>
            <person name="Powell A.J."/>
            <person name="Barry K."/>
            <person name="Miller A.N."/>
            <person name="Grigoriev I.V."/>
            <person name="Debuchy R."/>
            <person name="Gladieux P."/>
            <person name="Hiltunen Thoren M."/>
            <person name="Johannesson H."/>
        </authorList>
    </citation>
    <scope>NUCLEOTIDE SEQUENCE</scope>
    <source>
        <strain evidence="1">PSN293</strain>
    </source>
</reference>
<dbReference type="Proteomes" id="UP001301769">
    <property type="component" value="Unassembled WGS sequence"/>
</dbReference>
<keyword evidence="2" id="KW-1185">Reference proteome</keyword>
<evidence type="ECO:0000313" key="2">
    <source>
        <dbReference type="Proteomes" id="UP001301769"/>
    </source>
</evidence>
<organism evidence="1 2">
    <name type="scientific">Rhypophila decipiens</name>
    <dbReference type="NCBI Taxonomy" id="261697"/>
    <lineage>
        <taxon>Eukaryota</taxon>
        <taxon>Fungi</taxon>
        <taxon>Dikarya</taxon>
        <taxon>Ascomycota</taxon>
        <taxon>Pezizomycotina</taxon>
        <taxon>Sordariomycetes</taxon>
        <taxon>Sordariomycetidae</taxon>
        <taxon>Sordariales</taxon>
        <taxon>Naviculisporaceae</taxon>
        <taxon>Rhypophila</taxon>
    </lineage>
</organism>